<comment type="caution">
    <text evidence="1">The sequence shown here is derived from an EMBL/GenBank/DDBJ whole genome shotgun (WGS) entry which is preliminary data.</text>
</comment>
<dbReference type="InterPro" id="IPR019270">
    <property type="entry name" value="DUF2283"/>
</dbReference>
<gene>
    <name evidence="1" type="ORF">Airi01_065510</name>
</gene>
<reference evidence="1" key="1">
    <citation type="submission" date="2023-03" db="EMBL/GenBank/DDBJ databases">
        <title>Actinoallomurus iriomotensis NBRC 103681.</title>
        <authorList>
            <person name="Ichikawa N."/>
            <person name="Sato H."/>
            <person name="Tonouchi N."/>
        </authorList>
    </citation>
    <scope>NUCLEOTIDE SEQUENCE</scope>
    <source>
        <strain evidence="1">NBRC 103681</strain>
    </source>
</reference>
<dbReference type="Pfam" id="PF10049">
    <property type="entry name" value="DUF2283"/>
    <property type="match status" value="1"/>
</dbReference>
<evidence type="ECO:0000313" key="2">
    <source>
        <dbReference type="Proteomes" id="UP001165135"/>
    </source>
</evidence>
<protein>
    <recommendedName>
        <fullName evidence="3">DUF2283 domain-containing protein</fullName>
    </recommendedName>
</protein>
<dbReference type="EMBL" id="BSTJ01000009">
    <property type="protein sequence ID" value="GLY78284.1"/>
    <property type="molecule type" value="Genomic_DNA"/>
</dbReference>
<name>A0A9W6RMM4_9ACTN</name>
<dbReference type="AlphaFoldDB" id="A0A9W6RMM4"/>
<proteinExistence type="predicted"/>
<evidence type="ECO:0008006" key="3">
    <source>
        <dbReference type="Google" id="ProtNLM"/>
    </source>
</evidence>
<dbReference type="RefSeq" id="WP_285629000.1">
    <property type="nucleotide sequence ID" value="NZ_BSTJ01000009.1"/>
</dbReference>
<accession>A0A9W6RMM4</accession>
<evidence type="ECO:0000313" key="1">
    <source>
        <dbReference type="EMBL" id="GLY78284.1"/>
    </source>
</evidence>
<organism evidence="1 2">
    <name type="scientific">Actinoallomurus iriomotensis</name>
    <dbReference type="NCBI Taxonomy" id="478107"/>
    <lineage>
        <taxon>Bacteria</taxon>
        <taxon>Bacillati</taxon>
        <taxon>Actinomycetota</taxon>
        <taxon>Actinomycetes</taxon>
        <taxon>Streptosporangiales</taxon>
        <taxon>Thermomonosporaceae</taxon>
        <taxon>Actinoallomurus</taxon>
    </lineage>
</organism>
<dbReference type="Proteomes" id="UP001165135">
    <property type="component" value="Unassembled WGS sequence"/>
</dbReference>
<sequence length="97" mass="10752">MASVLCQSDGVYKEARVPLVVTYDSDADAAYIYLQHPGTSDASERIVPFDPREGMFNLDIDHDAHVLGLEILGARRHLPSALLEAILRQDQAETEDQ</sequence>